<keyword evidence="2" id="KW-1185">Reference proteome</keyword>
<dbReference type="Pfam" id="PF11251">
    <property type="entry name" value="DUF3050"/>
    <property type="match status" value="1"/>
</dbReference>
<dbReference type="KEGG" id="pagb:AWM79_16105"/>
<organism evidence="1 2">
    <name type="scientific">Pseudomonas agarici</name>
    <dbReference type="NCBI Taxonomy" id="46677"/>
    <lineage>
        <taxon>Bacteria</taxon>
        <taxon>Pseudomonadati</taxon>
        <taxon>Pseudomonadota</taxon>
        <taxon>Gammaproteobacteria</taxon>
        <taxon>Pseudomonadales</taxon>
        <taxon>Pseudomonadaceae</taxon>
        <taxon>Pseudomonas</taxon>
    </lineage>
</organism>
<dbReference type="RefSeq" id="WP_060783260.1">
    <property type="nucleotide sequence ID" value="NZ_CP014135.1"/>
</dbReference>
<proteinExistence type="predicted"/>
<evidence type="ECO:0000313" key="2">
    <source>
        <dbReference type="Proteomes" id="UP000063229"/>
    </source>
</evidence>
<protein>
    <submittedName>
        <fullName evidence="1">Mangotoxin biosynthesis-involved protein MgoB</fullName>
    </submittedName>
</protein>
<sequence length="258" mass="29045">MNTCKEHLEHKKTQLSEHSVFSEIHSLPLLRCFMEVHIFAVWDFMSLAKRLQQELTSLDLPWLPPKDPRAARMINEIVLDEESDARHGEGHCSHFELYLEAMREIGADTQVIEGFIERLREGVTVDSALQQSGADPGASRFVHQTLDIALNAAPHCVAAAFLHGRESLIPQMFQRLLEQWGIDQTQAPTLHHYLHRHIEVDAGDHGPAAGQLLERLIDADPQRQSEAYAAALLAVESRLALWDAIQQKLLAKTHEAAV</sequence>
<dbReference type="Gene3D" id="1.20.910.10">
    <property type="entry name" value="Heme oxygenase-like"/>
    <property type="match status" value="1"/>
</dbReference>
<dbReference type="InterPro" id="IPR024423">
    <property type="entry name" value="DUF3050"/>
</dbReference>
<dbReference type="AlphaFoldDB" id="A0A0X1T461"/>
<reference evidence="2" key="1">
    <citation type="submission" date="2016-01" db="EMBL/GenBank/DDBJ databases">
        <authorList>
            <person name="Storey N.H."/>
            <person name="Neuman B.W."/>
        </authorList>
    </citation>
    <scope>NUCLEOTIDE SEQUENCE [LARGE SCALE GENOMIC DNA]</scope>
    <source>
        <strain evidence="2">NCPPB 2472</strain>
    </source>
</reference>
<gene>
    <name evidence="1" type="ORF">AWM79_16105</name>
</gene>
<dbReference type="SUPFAM" id="SSF48613">
    <property type="entry name" value="Heme oxygenase-like"/>
    <property type="match status" value="1"/>
</dbReference>
<accession>A0A0X1T461</accession>
<evidence type="ECO:0000313" key="1">
    <source>
        <dbReference type="EMBL" id="AMB86742.1"/>
    </source>
</evidence>
<name>A0A0X1T461_PSEAA</name>
<dbReference type="InterPro" id="IPR016084">
    <property type="entry name" value="Haem_Oase-like_multi-hlx"/>
</dbReference>
<dbReference type="EMBL" id="CP014135">
    <property type="protein sequence ID" value="AMB86742.1"/>
    <property type="molecule type" value="Genomic_DNA"/>
</dbReference>
<dbReference type="Proteomes" id="UP000063229">
    <property type="component" value="Chromosome"/>
</dbReference>
<dbReference type="STRING" id="46677.AWM79_16105"/>